<feature type="chain" id="PRO_5042311437" description="Carboxylic ester hydrolase" evidence="3">
    <location>
        <begin position="20"/>
        <end position="550"/>
    </location>
</feature>
<dbReference type="Proteomes" id="UP001295794">
    <property type="component" value="Unassembled WGS sequence"/>
</dbReference>
<sequence>MKSVQVLASVLLLARGASAGIAAARAAAPPTITLDKGTFTGKASSSSIHSFLGIPFALPPTGDLRLRLPVAHPAYNSSYTVTSYADACPQQAIDLPILTGLPAEVVDYIANTAFGAIFPAQEDCLYLNVIKPATATPTSKLPVVVWIFGGGFELGSPAMYDGTSIVQRSIDMGEPVIYVSMNYRVAAFGFLASKEVRAAGVGNLGLQDQRQALRWVQQYIGAFGGDPTKVTIWGESAGAISVALQMLSNNGDPQGLFRAGFMESGSPIPVGPLENGQPYYDAIVDRVGCNTAADTLACLRTVPYNTLKAAQDASPGIFAYQSLVLAFLPREDGVFLTANPQQLVLQGKVANIPFVTGDCDDEGTLFSLSTLNVTTDQEFRDYIGQYWLPSAASAQLDKMLSIYTNSITAGSPFDTLVLNALTPQFKRMAAFQGDGVFQAPRRFFQQQRSGKQNQWAFLSKRLKIVPILGSFHFSDILNIYGSGELKDYLINFANKLDPNGATVPNWPSYTTQTPNMMTFLDGLFPTTISQDTYRAEGFQYLTNLTLQFPL</sequence>
<feature type="domain" description="Carboxylesterase type B" evidence="4">
    <location>
        <begin position="30"/>
        <end position="519"/>
    </location>
</feature>
<evidence type="ECO:0000256" key="1">
    <source>
        <dbReference type="ARBA" id="ARBA00005964"/>
    </source>
</evidence>
<dbReference type="Gene3D" id="3.40.50.1820">
    <property type="entry name" value="alpha/beta hydrolase"/>
    <property type="match status" value="1"/>
</dbReference>
<dbReference type="GO" id="GO:0016787">
    <property type="term" value="F:hydrolase activity"/>
    <property type="evidence" value="ECO:0007669"/>
    <property type="project" value="UniProtKB-KW"/>
</dbReference>
<dbReference type="InterPro" id="IPR019826">
    <property type="entry name" value="Carboxylesterase_B_AS"/>
</dbReference>
<organism evidence="5 7">
    <name type="scientific">Mycena citricolor</name>
    <dbReference type="NCBI Taxonomy" id="2018698"/>
    <lineage>
        <taxon>Eukaryota</taxon>
        <taxon>Fungi</taxon>
        <taxon>Dikarya</taxon>
        <taxon>Basidiomycota</taxon>
        <taxon>Agaricomycotina</taxon>
        <taxon>Agaricomycetes</taxon>
        <taxon>Agaricomycetidae</taxon>
        <taxon>Agaricales</taxon>
        <taxon>Marasmiineae</taxon>
        <taxon>Mycenaceae</taxon>
        <taxon>Mycena</taxon>
    </lineage>
</organism>
<evidence type="ECO:0000259" key="4">
    <source>
        <dbReference type="Pfam" id="PF00135"/>
    </source>
</evidence>
<dbReference type="InterPro" id="IPR050309">
    <property type="entry name" value="Type-B_Carboxylest/Lipase"/>
</dbReference>
<dbReference type="SUPFAM" id="SSF53474">
    <property type="entry name" value="alpha/beta-Hydrolases"/>
    <property type="match status" value="1"/>
</dbReference>
<dbReference type="EMBL" id="CAVNYO010000171">
    <property type="protein sequence ID" value="CAK5271430.1"/>
    <property type="molecule type" value="Genomic_DNA"/>
</dbReference>
<dbReference type="EC" id="3.1.1.-" evidence="3"/>
<gene>
    <name evidence="5" type="ORF">MYCIT1_LOCUS15767</name>
    <name evidence="6" type="ORF">MYCIT1_LOCUS16467</name>
</gene>
<evidence type="ECO:0000256" key="3">
    <source>
        <dbReference type="RuleBase" id="RU361235"/>
    </source>
</evidence>
<dbReference type="AlphaFoldDB" id="A0AAD2H8F3"/>
<dbReference type="InterPro" id="IPR002018">
    <property type="entry name" value="CarbesteraseB"/>
</dbReference>
<accession>A0AAD2H8F3</accession>
<name>A0AAD2H8F3_9AGAR</name>
<dbReference type="PANTHER" id="PTHR11559">
    <property type="entry name" value="CARBOXYLESTERASE"/>
    <property type="match status" value="1"/>
</dbReference>
<evidence type="ECO:0000313" key="6">
    <source>
        <dbReference type="EMBL" id="CAK5271430.1"/>
    </source>
</evidence>
<dbReference type="EMBL" id="CAVNYO010000169">
    <property type="protein sequence ID" value="CAK5270952.1"/>
    <property type="molecule type" value="Genomic_DNA"/>
</dbReference>
<feature type="signal peptide" evidence="3">
    <location>
        <begin position="1"/>
        <end position="19"/>
    </location>
</feature>
<evidence type="ECO:0000313" key="5">
    <source>
        <dbReference type="EMBL" id="CAK5270952.1"/>
    </source>
</evidence>
<proteinExistence type="inferred from homology"/>
<keyword evidence="2 3" id="KW-0378">Hydrolase</keyword>
<comment type="similarity">
    <text evidence="1 3">Belongs to the type-B carboxylesterase/lipase family.</text>
</comment>
<keyword evidence="7" id="KW-1185">Reference proteome</keyword>
<reference evidence="5" key="1">
    <citation type="submission" date="2023-11" db="EMBL/GenBank/DDBJ databases">
        <authorList>
            <person name="De Vega J J."/>
            <person name="De Vega J J."/>
        </authorList>
    </citation>
    <scope>NUCLEOTIDE SEQUENCE</scope>
</reference>
<dbReference type="InterPro" id="IPR029058">
    <property type="entry name" value="AB_hydrolase_fold"/>
</dbReference>
<evidence type="ECO:0000256" key="2">
    <source>
        <dbReference type="ARBA" id="ARBA00022801"/>
    </source>
</evidence>
<dbReference type="Pfam" id="PF00135">
    <property type="entry name" value="COesterase"/>
    <property type="match status" value="1"/>
</dbReference>
<dbReference type="InterPro" id="IPR019819">
    <property type="entry name" value="Carboxylesterase_B_CS"/>
</dbReference>
<protein>
    <recommendedName>
        <fullName evidence="3">Carboxylic ester hydrolase</fullName>
        <ecNumber evidence="3">3.1.1.-</ecNumber>
    </recommendedName>
</protein>
<dbReference type="PROSITE" id="PS00941">
    <property type="entry name" value="CARBOXYLESTERASE_B_2"/>
    <property type="match status" value="1"/>
</dbReference>
<dbReference type="PROSITE" id="PS00122">
    <property type="entry name" value="CARBOXYLESTERASE_B_1"/>
    <property type="match status" value="1"/>
</dbReference>
<comment type="caution">
    <text evidence="5">The sequence shown here is derived from an EMBL/GenBank/DDBJ whole genome shotgun (WGS) entry which is preliminary data.</text>
</comment>
<keyword evidence="3" id="KW-0732">Signal</keyword>
<evidence type="ECO:0000313" key="7">
    <source>
        <dbReference type="Proteomes" id="UP001295794"/>
    </source>
</evidence>